<dbReference type="AlphaFoldDB" id="A0A6B0UGZ5"/>
<feature type="transmembrane region" description="Helical" evidence="1">
    <location>
        <begin position="6"/>
        <end position="26"/>
    </location>
</feature>
<dbReference type="EMBL" id="GIFC01007221">
    <property type="protein sequence ID" value="MXU89304.1"/>
    <property type="molecule type" value="Transcribed_RNA"/>
</dbReference>
<protein>
    <submittedName>
        <fullName evidence="2">Putative secreted protein</fullName>
    </submittedName>
</protein>
<sequence length="107" mass="11668">MISGSLHSWLGLVLYFACPFAILFPLKIVRVSFASTIPELPARFGLIAEVVAPNSCSAWPVVLRIGTIQMPTFRVQNAGGQDDKAHHENKMHCSLALTCRCVATQIS</sequence>
<keyword evidence="1" id="KW-0472">Membrane</keyword>
<proteinExistence type="predicted"/>
<organism evidence="2">
    <name type="scientific">Ixodes ricinus</name>
    <name type="common">Common tick</name>
    <name type="synonym">Acarus ricinus</name>
    <dbReference type="NCBI Taxonomy" id="34613"/>
    <lineage>
        <taxon>Eukaryota</taxon>
        <taxon>Metazoa</taxon>
        <taxon>Ecdysozoa</taxon>
        <taxon>Arthropoda</taxon>
        <taxon>Chelicerata</taxon>
        <taxon>Arachnida</taxon>
        <taxon>Acari</taxon>
        <taxon>Parasitiformes</taxon>
        <taxon>Ixodida</taxon>
        <taxon>Ixodoidea</taxon>
        <taxon>Ixodidae</taxon>
        <taxon>Ixodinae</taxon>
        <taxon>Ixodes</taxon>
    </lineage>
</organism>
<evidence type="ECO:0000313" key="2">
    <source>
        <dbReference type="EMBL" id="MXU89304.1"/>
    </source>
</evidence>
<evidence type="ECO:0000256" key="1">
    <source>
        <dbReference type="SAM" id="Phobius"/>
    </source>
</evidence>
<keyword evidence="1" id="KW-0812">Transmembrane</keyword>
<keyword evidence="1" id="KW-1133">Transmembrane helix</keyword>
<accession>A0A6B0UGZ5</accession>
<reference evidence="2" key="1">
    <citation type="submission" date="2019-12" db="EMBL/GenBank/DDBJ databases">
        <title>An insight into the sialome of adult female Ixodes ricinus ticks feeding for 6 days.</title>
        <authorList>
            <person name="Perner J."/>
            <person name="Ribeiro J.M.C."/>
        </authorList>
    </citation>
    <scope>NUCLEOTIDE SEQUENCE</scope>
    <source>
        <strain evidence="2">Semi-engorged</strain>
        <tissue evidence="2">Salivary glands</tissue>
    </source>
</reference>
<name>A0A6B0UGZ5_IXORI</name>